<keyword evidence="13" id="KW-1185">Reference proteome</keyword>
<comment type="caution">
    <text evidence="12">The sequence shown here is derived from an EMBL/GenBank/DDBJ whole genome shotgun (WGS) entry which is preliminary data.</text>
</comment>
<comment type="cofactor">
    <cofactor evidence="1">
        <name>Mg(2+)</name>
        <dbReference type="ChEBI" id="CHEBI:18420"/>
    </cofactor>
</comment>
<accession>A0ABU4DPJ7</accession>
<keyword evidence="4 11" id="KW-0285">Flavoprotein</keyword>
<evidence type="ECO:0000256" key="10">
    <source>
        <dbReference type="ARBA" id="ARBA00048540"/>
    </source>
</evidence>
<evidence type="ECO:0000256" key="5">
    <source>
        <dbReference type="ARBA" id="ARBA00022679"/>
    </source>
</evidence>
<comment type="catalytic activity">
    <reaction evidence="10 11">
        <text>L-threonyl-[protein] + FAD = FMN-L-threonyl-[protein] + AMP + H(+)</text>
        <dbReference type="Rhea" id="RHEA:36847"/>
        <dbReference type="Rhea" id="RHEA-COMP:11060"/>
        <dbReference type="Rhea" id="RHEA-COMP:11061"/>
        <dbReference type="ChEBI" id="CHEBI:15378"/>
        <dbReference type="ChEBI" id="CHEBI:30013"/>
        <dbReference type="ChEBI" id="CHEBI:57692"/>
        <dbReference type="ChEBI" id="CHEBI:74257"/>
        <dbReference type="ChEBI" id="CHEBI:456215"/>
        <dbReference type="EC" id="2.7.1.180"/>
    </reaction>
</comment>
<evidence type="ECO:0000256" key="1">
    <source>
        <dbReference type="ARBA" id="ARBA00001946"/>
    </source>
</evidence>
<comment type="similarity">
    <text evidence="11">Belongs to the ApbE family.</text>
</comment>
<keyword evidence="5 11" id="KW-0808">Transferase</keyword>
<evidence type="ECO:0000256" key="3">
    <source>
        <dbReference type="ARBA" id="ARBA00016337"/>
    </source>
</evidence>
<dbReference type="EC" id="2.7.1.180" evidence="2 11"/>
<dbReference type="GO" id="GO:0016740">
    <property type="term" value="F:transferase activity"/>
    <property type="evidence" value="ECO:0007669"/>
    <property type="project" value="UniProtKB-KW"/>
</dbReference>
<name>A0ABU4DPJ7_9DEIO</name>
<reference evidence="12 13" key="1">
    <citation type="submission" date="2022-11" db="EMBL/GenBank/DDBJ databases">
        <title>Deinococcus ZS9-10, Low Temperature and Draught-tolerating, UV-resistant Bacteria from Continental Antarctica.</title>
        <authorList>
            <person name="Cheng L."/>
        </authorList>
    </citation>
    <scope>NUCLEOTIDE SEQUENCE [LARGE SCALE GENOMIC DNA]</scope>
    <source>
        <strain evidence="12 13">ZS9-10</strain>
    </source>
</reference>
<evidence type="ECO:0000313" key="13">
    <source>
        <dbReference type="Proteomes" id="UP001276150"/>
    </source>
</evidence>
<dbReference type="PANTHER" id="PTHR30040:SF2">
    <property type="entry name" value="FAD:PROTEIN FMN TRANSFERASE"/>
    <property type="match status" value="1"/>
</dbReference>
<dbReference type="Proteomes" id="UP001276150">
    <property type="component" value="Unassembled WGS sequence"/>
</dbReference>
<evidence type="ECO:0000256" key="8">
    <source>
        <dbReference type="ARBA" id="ARBA00022842"/>
    </source>
</evidence>
<evidence type="ECO:0000256" key="9">
    <source>
        <dbReference type="ARBA" id="ARBA00031306"/>
    </source>
</evidence>
<dbReference type="InterPro" id="IPR024932">
    <property type="entry name" value="ApbE"/>
</dbReference>
<dbReference type="InterPro" id="IPR003374">
    <property type="entry name" value="ApbE-like_sf"/>
</dbReference>
<protein>
    <recommendedName>
        <fullName evidence="3 11">FAD:protein FMN transferase</fullName>
        <ecNumber evidence="2 11">2.7.1.180</ecNumber>
    </recommendedName>
    <alternativeName>
        <fullName evidence="9 11">Flavin transferase</fullName>
    </alternativeName>
</protein>
<dbReference type="SUPFAM" id="SSF143631">
    <property type="entry name" value="ApbE-like"/>
    <property type="match status" value="1"/>
</dbReference>
<dbReference type="PIRSF" id="PIRSF006268">
    <property type="entry name" value="ApbE"/>
    <property type="match status" value="1"/>
</dbReference>
<evidence type="ECO:0000256" key="11">
    <source>
        <dbReference type="PIRNR" id="PIRNR006268"/>
    </source>
</evidence>
<evidence type="ECO:0000256" key="6">
    <source>
        <dbReference type="ARBA" id="ARBA00022723"/>
    </source>
</evidence>
<proteinExistence type="inferred from homology"/>
<dbReference type="Pfam" id="PF02424">
    <property type="entry name" value="ApbE"/>
    <property type="match status" value="1"/>
</dbReference>
<evidence type="ECO:0000256" key="4">
    <source>
        <dbReference type="ARBA" id="ARBA00022630"/>
    </source>
</evidence>
<dbReference type="PANTHER" id="PTHR30040">
    <property type="entry name" value="THIAMINE BIOSYNTHESIS LIPOPROTEIN APBE"/>
    <property type="match status" value="1"/>
</dbReference>
<evidence type="ECO:0000313" key="12">
    <source>
        <dbReference type="EMBL" id="MDV6373912.1"/>
    </source>
</evidence>
<dbReference type="EMBL" id="JAPMIV010000005">
    <property type="protein sequence ID" value="MDV6373912.1"/>
    <property type="molecule type" value="Genomic_DNA"/>
</dbReference>
<gene>
    <name evidence="12" type="ORF">ORD21_04785</name>
</gene>
<sequence length="311" mass="32944">MLPVLAPLLRVLRPPYRLHSVYERLLGTEVELQLVAHSRARAEAAESAALDELERLSAIFNRFDPGSELSRWLTQPGERSRLSPELLEVLALADGWRTVTHGAFHPGADALGGLWREAATHGQEPDPAGLTALVTQLQSAPWTLHGDGTATLHAAYPLGLNALAKGWIVDRMAELAWSLPDIQAVLINAGGDLRTLGGQGLAVTVADPLTPRDDAPPLTRVHVQNAALASSGGAHRHSHLIDPRNGQPVQDVPGVTVTAPNCATADALATALSVLGPEAGLALADATPGCAALMVTRDRKQHASQRWRSPS</sequence>
<evidence type="ECO:0000256" key="7">
    <source>
        <dbReference type="ARBA" id="ARBA00022827"/>
    </source>
</evidence>
<keyword evidence="7 11" id="KW-0274">FAD</keyword>
<evidence type="ECO:0000256" key="2">
    <source>
        <dbReference type="ARBA" id="ARBA00011955"/>
    </source>
</evidence>
<dbReference type="RefSeq" id="WP_317639228.1">
    <property type="nucleotide sequence ID" value="NZ_JAPMIV010000005.1"/>
</dbReference>
<organism evidence="12 13">
    <name type="scientific">Deinococcus arenicola</name>
    <dbReference type="NCBI Taxonomy" id="2994950"/>
    <lineage>
        <taxon>Bacteria</taxon>
        <taxon>Thermotogati</taxon>
        <taxon>Deinococcota</taxon>
        <taxon>Deinococci</taxon>
        <taxon>Deinococcales</taxon>
        <taxon>Deinococcaceae</taxon>
        <taxon>Deinococcus</taxon>
    </lineage>
</organism>
<keyword evidence="6 11" id="KW-0479">Metal-binding</keyword>
<keyword evidence="8 11" id="KW-0460">Magnesium</keyword>
<dbReference type="Gene3D" id="3.10.520.10">
    <property type="entry name" value="ApbE-like domains"/>
    <property type="match status" value="1"/>
</dbReference>